<feature type="transmembrane region" description="Helical" evidence="2">
    <location>
        <begin position="115"/>
        <end position="133"/>
    </location>
</feature>
<feature type="domain" description="Phage shock protein PspC N-terminal" evidence="3">
    <location>
        <begin position="18"/>
        <end position="72"/>
    </location>
</feature>
<organism evidence="4 5">
    <name type="scientific">Rhodococcoides corynebacterioides</name>
    <dbReference type="NCBI Taxonomy" id="53972"/>
    <lineage>
        <taxon>Bacteria</taxon>
        <taxon>Bacillati</taxon>
        <taxon>Actinomycetota</taxon>
        <taxon>Actinomycetes</taxon>
        <taxon>Mycobacteriales</taxon>
        <taxon>Nocardiaceae</taxon>
        <taxon>Rhodococcoides</taxon>
    </lineage>
</organism>
<name>A0ABS2KQ96_9NOCA</name>
<feature type="transmembrane region" description="Helical" evidence="2">
    <location>
        <begin position="263"/>
        <end position="280"/>
    </location>
</feature>
<feature type="region of interest" description="Disordered" evidence="1">
    <location>
        <begin position="177"/>
        <end position="198"/>
    </location>
</feature>
<reference evidence="4 5" key="1">
    <citation type="submission" date="2021-01" db="EMBL/GenBank/DDBJ databases">
        <title>Genomics of switchgrass bacterial isolates.</title>
        <authorList>
            <person name="Shade A."/>
        </authorList>
    </citation>
    <scope>NUCLEOTIDE SEQUENCE [LARGE SCALE GENOMIC DNA]</scope>
    <source>
        <strain evidence="4 5">PvP111</strain>
    </source>
</reference>
<accession>A0ABS2KQ96</accession>
<feature type="transmembrane region" description="Helical" evidence="2">
    <location>
        <begin position="287"/>
        <end position="304"/>
    </location>
</feature>
<comment type="caution">
    <text evidence="4">The sequence shown here is derived from an EMBL/GenBank/DDBJ whole genome shotgun (WGS) entry which is preliminary data.</text>
</comment>
<proteinExistence type="predicted"/>
<dbReference type="EMBL" id="JAFBBK010000001">
    <property type="protein sequence ID" value="MBM7414128.1"/>
    <property type="molecule type" value="Genomic_DNA"/>
</dbReference>
<evidence type="ECO:0000256" key="1">
    <source>
        <dbReference type="SAM" id="MobiDB-lite"/>
    </source>
</evidence>
<dbReference type="RefSeq" id="WP_204866905.1">
    <property type="nucleotide sequence ID" value="NZ_JAFBBK010000001.1"/>
</dbReference>
<dbReference type="Pfam" id="PF04024">
    <property type="entry name" value="PspC"/>
    <property type="match status" value="1"/>
</dbReference>
<evidence type="ECO:0000313" key="4">
    <source>
        <dbReference type="EMBL" id="MBM7414128.1"/>
    </source>
</evidence>
<dbReference type="InterPro" id="IPR007168">
    <property type="entry name" value="Phageshock_PspC_N"/>
</dbReference>
<keyword evidence="2" id="KW-0812">Transmembrane</keyword>
<evidence type="ECO:0000313" key="5">
    <source>
        <dbReference type="Proteomes" id="UP000703038"/>
    </source>
</evidence>
<dbReference type="Proteomes" id="UP000703038">
    <property type="component" value="Unassembled WGS sequence"/>
</dbReference>
<keyword evidence="5" id="KW-1185">Reference proteome</keyword>
<protein>
    <submittedName>
        <fullName evidence="4">Phage shock protein PspC (Stress-responsive transcriptional regulator)</fullName>
    </submittedName>
</protein>
<evidence type="ECO:0000259" key="3">
    <source>
        <dbReference type="Pfam" id="PF04024"/>
    </source>
</evidence>
<feature type="transmembrane region" description="Helical" evidence="2">
    <location>
        <begin position="235"/>
        <end position="257"/>
    </location>
</feature>
<sequence>MTHATASAQLSEIWRTRPVRLPDQGPGAGVAAGIGHRYRVDPVLVRVAFVVSTLFGGSGLVLYLAAWLVLPRRGDVVSPAESLLGRGRTSESHTTAVVLSVALVISVLTVGPLGMGSGLVSTIAMLGALYLLFRRTPNAPSPVELAGAPLSAHDPAAQQWNAYSTLPDQYVPEPAAAHTAPVSFSKDTPDTPSAPPPPSWDPLGVAPFAWDLPEPGRPVLPVPAPARKSHLTSTVIGLAIIASAVTIGIGAATGAAVVTAPRVGAVALTVVGIGLIIGAFLRRGYGLLVLAAPLAGFVLVSSLVDVQDLRGVESPNMGNVTIAPTSMAALAPSYESGVGNFVLDLRGLDLTEDRTVTVEKAVGNTEILLSPTMNVVTDCTSAVGNANCVGTGGVDGGSDGTAGPTLTIEASTALGNLEVHRDR</sequence>
<feature type="transmembrane region" description="Helical" evidence="2">
    <location>
        <begin position="47"/>
        <end position="70"/>
    </location>
</feature>
<gene>
    <name evidence="4" type="ORF">JOE42_000861</name>
</gene>
<keyword evidence="2" id="KW-1133">Transmembrane helix</keyword>
<evidence type="ECO:0000256" key="2">
    <source>
        <dbReference type="SAM" id="Phobius"/>
    </source>
</evidence>
<keyword evidence="2" id="KW-0472">Membrane</keyword>